<feature type="non-terminal residue" evidence="2">
    <location>
        <position position="148"/>
    </location>
</feature>
<keyword evidence="3" id="KW-1185">Reference proteome</keyword>
<dbReference type="Proteomes" id="UP000775547">
    <property type="component" value="Unassembled WGS sequence"/>
</dbReference>
<evidence type="ECO:0000313" key="3">
    <source>
        <dbReference type="Proteomes" id="UP000775547"/>
    </source>
</evidence>
<sequence length="148" mass="16432">LSIIPPTSNALSIVYDSNPIPSWYFRITEPNFIATSNSEEVATVTAQPQATSSLETPDLDIGFANTQINSTVAHPRSLHPDQPTVTLPRLYFKPLWNALRVDYKVVNAGRVCILFATVLVLALVGSLSWVLWKRYLASRSCFKSDSLH</sequence>
<dbReference type="AlphaFoldDB" id="A0A9P7K2J4"/>
<protein>
    <submittedName>
        <fullName evidence="2">Uncharacterized protein</fullName>
    </submittedName>
</protein>
<gene>
    <name evidence="2" type="ORF">DXG03_006378</name>
</gene>
<keyword evidence="1" id="KW-0472">Membrane</keyword>
<keyword evidence="1" id="KW-0812">Transmembrane</keyword>
<feature type="transmembrane region" description="Helical" evidence="1">
    <location>
        <begin position="113"/>
        <end position="132"/>
    </location>
</feature>
<proteinExistence type="predicted"/>
<keyword evidence="1" id="KW-1133">Transmembrane helix</keyword>
<evidence type="ECO:0000256" key="1">
    <source>
        <dbReference type="SAM" id="Phobius"/>
    </source>
</evidence>
<name>A0A9P7K2J4_9AGAR</name>
<accession>A0A9P7K2J4</accession>
<comment type="caution">
    <text evidence="2">The sequence shown here is derived from an EMBL/GenBank/DDBJ whole genome shotgun (WGS) entry which is preliminary data.</text>
</comment>
<dbReference type="EMBL" id="JABCKV010004147">
    <property type="protein sequence ID" value="KAG5634020.1"/>
    <property type="molecule type" value="Genomic_DNA"/>
</dbReference>
<reference evidence="2" key="1">
    <citation type="submission" date="2020-07" db="EMBL/GenBank/DDBJ databases">
        <authorList>
            <person name="Nieuwenhuis M."/>
            <person name="Van De Peppel L.J.J."/>
        </authorList>
    </citation>
    <scope>NUCLEOTIDE SEQUENCE</scope>
    <source>
        <strain evidence="2">AP01</strain>
        <tissue evidence="2">Mycelium</tissue>
    </source>
</reference>
<organism evidence="2 3">
    <name type="scientific">Asterophora parasitica</name>
    <dbReference type="NCBI Taxonomy" id="117018"/>
    <lineage>
        <taxon>Eukaryota</taxon>
        <taxon>Fungi</taxon>
        <taxon>Dikarya</taxon>
        <taxon>Basidiomycota</taxon>
        <taxon>Agaricomycotina</taxon>
        <taxon>Agaricomycetes</taxon>
        <taxon>Agaricomycetidae</taxon>
        <taxon>Agaricales</taxon>
        <taxon>Tricholomatineae</taxon>
        <taxon>Lyophyllaceae</taxon>
        <taxon>Asterophora</taxon>
    </lineage>
</organism>
<reference evidence="2" key="2">
    <citation type="submission" date="2021-10" db="EMBL/GenBank/DDBJ databases">
        <title>Phylogenomics reveals ancestral predisposition of the termite-cultivated fungus Termitomyces towards a domesticated lifestyle.</title>
        <authorList>
            <person name="Auxier B."/>
            <person name="Grum-Grzhimaylo A."/>
            <person name="Cardenas M.E."/>
            <person name="Lodge J.D."/>
            <person name="Laessoe T."/>
            <person name="Pedersen O."/>
            <person name="Smith M.E."/>
            <person name="Kuyper T.W."/>
            <person name="Franco-Molano E.A."/>
            <person name="Baroni T.J."/>
            <person name="Aanen D.K."/>
        </authorList>
    </citation>
    <scope>NUCLEOTIDE SEQUENCE</scope>
    <source>
        <strain evidence="2">AP01</strain>
        <tissue evidence="2">Mycelium</tissue>
    </source>
</reference>
<feature type="non-terminal residue" evidence="2">
    <location>
        <position position="1"/>
    </location>
</feature>
<evidence type="ECO:0000313" key="2">
    <source>
        <dbReference type="EMBL" id="KAG5634020.1"/>
    </source>
</evidence>